<gene>
    <name evidence="6" type="ORF">PVAP13_2KG524300</name>
</gene>
<proteinExistence type="predicted"/>
<feature type="region of interest" description="Disordered" evidence="3">
    <location>
        <begin position="500"/>
        <end position="531"/>
    </location>
</feature>
<keyword evidence="7" id="KW-1185">Reference proteome</keyword>
<dbReference type="PANTHER" id="PTHR45766">
    <property type="entry name" value="DNA ANNEALING HELICASE AND ENDONUCLEASE ZRANB3 FAMILY MEMBER"/>
    <property type="match status" value="1"/>
</dbReference>
<dbReference type="Gene3D" id="3.40.50.10810">
    <property type="entry name" value="Tandem AAA-ATPase domain"/>
    <property type="match status" value="1"/>
</dbReference>
<evidence type="ECO:0000313" key="7">
    <source>
        <dbReference type="Proteomes" id="UP000823388"/>
    </source>
</evidence>
<reference evidence="6" key="1">
    <citation type="submission" date="2020-05" db="EMBL/GenBank/DDBJ databases">
        <title>WGS assembly of Panicum virgatum.</title>
        <authorList>
            <person name="Lovell J.T."/>
            <person name="Jenkins J."/>
            <person name="Shu S."/>
            <person name="Juenger T.E."/>
            <person name="Schmutz J."/>
        </authorList>
    </citation>
    <scope>NUCLEOTIDE SEQUENCE</scope>
    <source>
        <strain evidence="6">AP13</strain>
    </source>
</reference>
<dbReference type="OrthoDB" id="2801544at2759"/>
<dbReference type="CDD" id="cd18793">
    <property type="entry name" value="SF2_C_SNF"/>
    <property type="match status" value="1"/>
</dbReference>
<feature type="domain" description="Helicase C-terminal" evidence="5">
    <location>
        <begin position="563"/>
        <end position="713"/>
    </location>
</feature>
<dbReference type="GO" id="GO:0031297">
    <property type="term" value="P:replication fork processing"/>
    <property type="evidence" value="ECO:0007669"/>
    <property type="project" value="TreeGrafter"/>
</dbReference>
<sequence length="1208" mass="135281">MGITEEQRRRAEANRLAALEKRKRLAEAAAAASAATASTSYTTAFPASGTPTYPAYDAAAEWRLAKCPRIAQPAPQHRSALLPPRPSPPPPPPTPPQPPVGFKVVLEVCSPDEFLVAVGPAEGKAYPGEANCLGAVQDCLSAAWVVQYSATQSQSQSGHLRPVYKLVDYDVVSKCLKKLPGAVVEDIPYNTRRFIQNIPMFAGQKWASDKEVDELLKKLPQQVKDALLPFQLEGVRFGLRRRGRCLIADEMGLGKTLQAIAIACCFKDEGSILIVCPAVLRYTWAEELERWDPSFMPKDIHLVFGRQDSLEYLSATPRAVIISYQMLSRLRESMANRTWALMIVDESHNIRCTKNKEEKYETRAVLHLASKIDRIVLLSGTPSLSRPFDIYHQINMLWPRMLGNNKFDYAKKYCLTQVARSYQGKLFKDYSKGTRLTELNVVLSQTVMIRRLKEHLLNELPPKRRQIIRLKLKAPDIRTATSSSIKDMNSISCNGTLAVDLPSKSNDESKISDDENTKDEEDNGCKKSPRHLTPQEIGIAKLSGFSEWFSNHFIMNGLGANHNLDPQSSCQKTIIFAHHLKVLDGIQVFVSENGIKFVRIDGSTLQRERKEAVDSFRLDPEVKVVIIGITAGGVGLDFSSAQNVVFVELPKSASELLQAEDRAHRRGQTNAVNIYIFCAKNTSDESHWLQLNQSLFRVSSLMNGKKDAIREIEVDQVCHLEEIRNTEKIECKLHPLENHNTESDDISIECFPGIEDLELDSDFTIRTIPLEFEDESLGTSLKNNPTPTVLEDRSCIDVSLSPAAAFCTAISSCKSIKARRRLSGNSGTLSQTAPISDFPIQVESLRFEVSRHTGRIHLYSCVPGHDSRPKPLFENFLQEELNSPLCSSSDVKSRTLLLKKIPAFCNVFKAFIKEWLALRPIDQSRLLGKPLQLPLSLELCFLKESVNHSTEGLLKGGSKRRATPLNDVSNPLPENAEWRQVVLRNGTTKERQYTQGWSIDGEPLCKLCQGLCNGKLAKSPEYFEDLFCGLACFQEYRLRTSGRALRQALFQLERGKCAQCKLDCCKLVKHIKPLPMEKREEYIQKAAPNIASRKKLLDKLVREPTDGNAWHADHIIPVYKGGGECKLENMRTLCVACHYEVTRAQHKELKEIRKKAKEHLKNALNQQNDKASEATEEIDDSFLLVTVPGSAYSIGDGVTGNAHERVAE</sequence>
<feature type="compositionally biased region" description="Pro residues" evidence="3">
    <location>
        <begin position="83"/>
        <end position="99"/>
    </location>
</feature>
<dbReference type="InterPro" id="IPR001650">
    <property type="entry name" value="Helicase_C-like"/>
</dbReference>
<dbReference type="EMBL" id="CM029039">
    <property type="protein sequence ID" value="KAG2646629.1"/>
    <property type="molecule type" value="Genomic_DNA"/>
</dbReference>
<dbReference type="AlphaFoldDB" id="A0A8T0WTR8"/>
<dbReference type="InterPro" id="IPR002711">
    <property type="entry name" value="HNH"/>
</dbReference>
<dbReference type="InterPro" id="IPR000330">
    <property type="entry name" value="SNF2_N"/>
</dbReference>
<dbReference type="FunFam" id="3.40.50.10810:FF:000065">
    <property type="entry name" value="SNF2 DNA repair protein, putative"/>
    <property type="match status" value="1"/>
</dbReference>
<dbReference type="InterPro" id="IPR014001">
    <property type="entry name" value="Helicase_ATP-bd"/>
</dbReference>
<organism evidence="6 7">
    <name type="scientific">Panicum virgatum</name>
    <name type="common">Blackwell switchgrass</name>
    <dbReference type="NCBI Taxonomy" id="38727"/>
    <lineage>
        <taxon>Eukaryota</taxon>
        <taxon>Viridiplantae</taxon>
        <taxon>Streptophyta</taxon>
        <taxon>Embryophyta</taxon>
        <taxon>Tracheophyta</taxon>
        <taxon>Spermatophyta</taxon>
        <taxon>Magnoliopsida</taxon>
        <taxon>Liliopsida</taxon>
        <taxon>Poales</taxon>
        <taxon>Poaceae</taxon>
        <taxon>PACMAD clade</taxon>
        <taxon>Panicoideae</taxon>
        <taxon>Panicodae</taxon>
        <taxon>Paniceae</taxon>
        <taxon>Panicinae</taxon>
        <taxon>Panicum</taxon>
        <taxon>Panicum sect. Hiantes</taxon>
    </lineage>
</organism>
<dbReference type="CDD" id="cd00085">
    <property type="entry name" value="HNHc"/>
    <property type="match status" value="1"/>
</dbReference>
<dbReference type="GO" id="GO:0003676">
    <property type="term" value="F:nucleic acid binding"/>
    <property type="evidence" value="ECO:0007669"/>
    <property type="project" value="InterPro"/>
</dbReference>
<dbReference type="InterPro" id="IPR038718">
    <property type="entry name" value="SNF2-like_sf"/>
</dbReference>
<protein>
    <recommendedName>
        <fullName evidence="8">DNA annealing helicase and endonuclease ZRANB3</fullName>
    </recommendedName>
</protein>
<evidence type="ECO:0008006" key="8">
    <source>
        <dbReference type="Google" id="ProtNLM"/>
    </source>
</evidence>
<dbReference type="GO" id="GO:0006281">
    <property type="term" value="P:DNA repair"/>
    <property type="evidence" value="ECO:0007669"/>
    <property type="project" value="TreeGrafter"/>
</dbReference>
<name>A0A8T0WTR8_PANVG</name>
<feature type="compositionally biased region" description="Basic and acidic residues" evidence="3">
    <location>
        <begin position="505"/>
        <end position="515"/>
    </location>
</feature>
<evidence type="ECO:0000256" key="2">
    <source>
        <dbReference type="SAM" id="Coils"/>
    </source>
</evidence>
<evidence type="ECO:0000256" key="1">
    <source>
        <dbReference type="ARBA" id="ARBA00022801"/>
    </source>
</evidence>
<dbReference type="SMART" id="SM00490">
    <property type="entry name" value="HELICc"/>
    <property type="match status" value="1"/>
</dbReference>
<dbReference type="GO" id="GO:0008270">
    <property type="term" value="F:zinc ion binding"/>
    <property type="evidence" value="ECO:0007669"/>
    <property type="project" value="InterPro"/>
</dbReference>
<feature type="coiled-coil region" evidence="2">
    <location>
        <begin position="1139"/>
        <end position="1177"/>
    </location>
</feature>
<dbReference type="GO" id="GO:0005524">
    <property type="term" value="F:ATP binding"/>
    <property type="evidence" value="ECO:0007669"/>
    <property type="project" value="InterPro"/>
</dbReference>
<dbReference type="GO" id="GO:0016787">
    <property type="term" value="F:hydrolase activity"/>
    <property type="evidence" value="ECO:0007669"/>
    <property type="project" value="UniProtKB-KW"/>
</dbReference>
<accession>A0A8T0WTR8</accession>
<dbReference type="PANTHER" id="PTHR45766:SF5">
    <property type="entry name" value="SNF2 DOMAIN-CONTAINING PROTEIN _ HELICASE DOMAIN-CONTAINING PROTEIN _ HNH ENDONUCLEASE DOMAIN-CONTAINING PROTEIN"/>
    <property type="match status" value="1"/>
</dbReference>
<evidence type="ECO:0000256" key="3">
    <source>
        <dbReference type="SAM" id="MobiDB-lite"/>
    </source>
</evidence>
<dbReference type="InterPro" id="IPR003615">
    <property type="entry name" value="HNH_nuc"/>
</dbReference>
<dbReference type="InterPro" id="IPR027417">
    <property type="entry name" value="P-loop_NTPase"/>
</dbReference>
<dbReference type="PROSITE" id="PS51192">
    <property type="entry name" value="HELICASE_ATP_BIND_1"/>
    <property type="match status" value="1"/>
</dbReference>
<dbReference type="Proteomes" id="UP000823388">
    <property type="component" value="Chromosome 2K"/>
</dbReference>
<dbReference type="PROSITE" id="PS51194">
    <property type="entry name" value="HELICASE_CTER"/>
    <property type="match status" value="1"/>
</dbReference>
<dbReference type="Pfam" id="PF01844">
    <property type="entry name" value="HNH"/>
    <property type="match status" value="1"/>
</dbReference>
<dbReference type="GO" id="GO:0043596">
    <property type="term" value="C:nuclear replication fork"/>
    <property type="evidence" value="ECO:0007669"/>
    <property type="project" value="TreeGrafter"/>
</dbReference>
<dbReference type="Gene3D" id="3.40.50.300">
    <property type="entry name" value="P-loop containing nucleotide triphosphate hydrolases"/>
    <property type="match status" value="1"/>
</dbReference>
<keyword evidence="2" id="KW-0175">Coiled coil</keyword>
<dbReference type="Pfam" id="PF00176">
    <property type="entry name" value="SNF2-rel_dom"/>
    <property type="match status" value="1"/>
</dbReference>
<keyword evidence="1" id="KW-0378">Hydrolase</keyword>
<dbReference type="Pfam" id="PF00271">
    <property type="entry name" value="Helicase_C"/>
    <property type="match status" value="1"/>
</dbReference>
<dbReference type="InterPro" id="IPR049730">
    <property type="entry name" value="SNF2/RAD54-like_C"/>
</dbReference>
<dbReference type="CDD" id="cd18010">
    <property type="entry name" value="DEXHc_HARP_SMARCAL1"/>
    <property type="match status" value="1"/>
</dbReference>
<dbReference type="GO" id="GO:0004520">
    <property type="term" value="F:DNA endonuclease activity"/>
    <property type="evidence" value="ECO:0007669"/>
    <property type="project" value="TreeGrafter"/>
</dbReference>
<evidence type="ECO:0000313" key="6">
    <source>
        <dbReference type="EMBL" id="KAG2646629.1"/>
    </source>
</evidence>
<comment type="caution">
    <text evidence="6">The sequence shown here is derived from an EMBL/GenBank/DDBJ whole genome shotgun (WGS) entry which is preliminary data.</text>
</comment>
<dbReference type="Gene3D" id="1.10.30.50">
    <property type="match status" value="1"/>
</dbReference>
<evidence type="ECO:0000259" key="5">
    <source>
        <dbReference type="PROSITE" id="PS51194"/>
    </source>
</evidence>
<feature type="region of interest" description="Disordered" evidence="3">
    <location>
        <begin position="74"/>
        <end position="99"/>
    </location>
</feature>
<dbReference type="SUPFAM" id="SSF52540">
    <property type="entry name" value="P-loop containing nucleoside triphosphate hydrolases"/>
    <property type="match status" value="2"/>
</dbReference>
<feature type="domain" description="Helicase ATP-binding" evidence="4">
    <location>
        <begin position="236"/>
        <end position="400"/>
    </location>
</feature>
<dbReference type="SMART" id="SM00487">
    <property type="entry name" value="DEXDc"/>
    <property type="match status" value="1"/>
</dbReference>
<evidence type="ECO:0000259" key="4">
    <source>
        <dbReference type="PROSITE" id="PS51192"/>
    </source>
</evidence>
<dbReference type="FunFam" id="1.10.30.50:FF:000014">
    <property type="entry name" value="SNF2 domain-containing protein / helicase domain-containing protein / HNH endonuclease domain-containing protein"/>
    <property type="match status" value="1"/>
</dbReference>